<gene>
    <name evidence="3" type="ORF">C7954_14819</name>
    <name evidence="2" type="ORF">C8C78_1385</name>
</gene>
<reference evidence="2 4" key="1">
    <citation type="submission" date="2018-04" db="EMBL/GenBank/DDBJ databases">
        <title>Subsurface microbial communities from deep shales in Ohio and West Virginia, USA.</title>
        <authorList>
            <person name="Wrighton K."/>
        </authorList>
    </citation>
    <scope>NUCLEOTIDE SEQUENCE [LARGE SCALE GENOMIC DNA]</scope>
    <source>
        <strain evidence="3 5">DSMZ 11287</strain>
        <strain evidence="2 4">MSL28</strain>
    </source>
</reference>
<evidence type="ECO:0000313" key="3">
    <source>
        <dbReference type="EMBL" id="TDX36504.1"/>
    </source>
</evidence>
<dbReference type="EMBL" id="SOEF01000048">
    <property type="protein sequence ID" value="TDX36504.1"/>
    <property type="molecule type" value="Genomic_DNA"/>
</dbReference>
<dbReference type="AlphaFoldDB" id="A0A318E3H0"/>
<dbReference type="Pfam" id="PF13274">
    <property type="entry name" value="SocA_Panacea"/>
    <property type="match status" value="1"/>
</dbReference>
<evidence type="ECO:0000313" key="4">
    <source>
        <dbReference type="Proteomes" id="UP000247389"/>
    </source>
</evidence>
<evidence type="ECO:0000313" key="2">
    <source>
        <dbReference type="EMBL" id="PXV62134.1"/>
    </source>
</evidence>
<comment type="caution">
    <text evidence="2">The sequence shown here is derived from an EMBL/GenBank/DDBJ whole genome shotgun (WGS) entry which is preliminary data.</text>
</comment>
<dbReference type="RefSeq" id="WP_110301250.1">
    <property type="nucleotide sequence ID" value="NZ_QICM01000038.1"/>
</dbReference>
<evidence type="ECO:0000259" key="1">
    <source>
        <dbReference type="Pfam" id="PF13274"/>
    </source>
</evidence>
<dbReference type="Proteomes" id="UP000247389">
    <property type="component" value="Unassembled WGS sequence"/>
</dbReference>
<feature type="domain" description="Antitoxin SocA-like Panacea" evidence="1">
    <location>
        <begin position="189"/>
        <end position="282"/>
    </location>
</feature>
<proteinExistence type="predicted"/>
<dbReference type="GeneID" id="57013907"/>
<organism evidence="2 4">
    <name type="scientific">Halanaerobium congolense</name>
    <dbReference type="NCBI Taxonomy" id="54121"/>
    <lineage>
        <taxon>Bacteria</taxon>
        <taxon>Bacillati</taxon>
        <taxon>Bacillota</taxon>
        <taxon>Clostridia</taxon>
        <taxon>Halanaerobiales</taxon>
        <taxon>Halanaerobiaceae</taxon>
        <taxon>Halanaerobium</taxon>
    </lineage>
</organism>
<dbReference type="InterPro" id="IPR025272">
    <property type="entry name" value="SocA_Panacea"/>
</dbReference>
<name>A0A318E3H0_9FIRM</name>
<protein>
    <submittedName>
        <fullName evidence="2">Putative zinc finger/helix-turn-helix YgiT family protein</fullName>
    </submittedName>
</protein>
<accession>A0A318E3H0</accession>
<dbReference type="Proteomes" id="UP000295472">
    <property type="component" value="Unassembled WGS sequence"/>
</dbReference>
<sequence length="335" mass="39602">MSDYQPQKTFCPECRKEVEYQIEDSVEKKEVRGLEFEYTAERAYCNECGAEIFIPKLHDQNLQKIDHAYREKAGIVKVPEIKEIVEQYNTGKRPLSLLLGWGETTLTRYLDGDIPSKSYSETLKKVKDDYGYLRQLAEENKDKVSVKAFSGLMEAIKDLQNNELKTEKKIDSVIKYLLKELGEVTPLALQKLLYYSQGFYKTFYDKFLFDNDCEAWVHGPVYKEIYFKYRDYGYNPIEDESIEFENINLTEAEEELLDSVIDNFGCYSAKTLEKMTHSERPWRLTRKNLKPEEKSNEIIRKNLIEDYFKDVNNKYQMLNVEDINDYSEELFVKIK</sequence>
<dbReference type="InterPro" id="IPR022452">
    <property type="entry name" value="MqsA"/>
</dbReference>
<dbReference type="EMBL" id="QICM01000038">
    <property type="protein sequence ID" value="PXV62134.1"/>
    <property type="molecule type" value="Genomic_DNA"/>
</dbReference>
<dbReference type="NCBIfam" id="TIGR03830">
    <property type="entry name" value="CxxCG_CxxCG_HTH"/>
    <property type="match status" value="1"/>
</dbReference>
<evidence type="ECO:0000313" key="5">
    <source>
        <dbReference type="Proteomes" id="UP000295472"/>
    </source>
</evidence>